<evidence type="ECO:0000259" key="1">
    <source>
        <dbReference type="Pfam" id="PF13472"/>
    </source>
</evidence>
<proteinExistence type="predicted"/>
<organism evidence="2 3">
    <name type="scientific">Mucilaginibacter jinjuensis</name>
    <dbReference type="NCBI Taxonomy" id="1176721"/>
    <lineage>
        <taxon>Bacteria</taxon>
        <taxon>Pseudomonadati</taxon>
        <taxon>Bacteroidota</taxon>
        <taxon>Sphingobacteriia</taxon>
        <taxon>Sphingobacteriales</taxon>
        <taxon>Sphingobacteriaceae</taxon>
        <taxon>Mucilaginibacter</taxon>
    </lineage>
</organism>
<dbReference type="SUPFAM" id="SSF52266">
    <property type="entry name" value="SGNH hydrolase"/>
    <property type="match status" value="1"/>
</dbReference>
<dbReference type="Gene3D" id="3.40.50.1110">
    <property type="entry name" value="SGNH hydrolase"/>
    <property type="match status" value="1"/>
</dbReference>
<evidence type="ECO:0000313" key="2">
    <source>
        <dbReference type="EMBL" id="WCT14882.1"/>
    </source>
</evidence>
<reference evidence="2 3" key="1">
    <citation type="submission" date="2023-02" db="EMBL/GenBank/DDBJ databases">
        <title>Genome sequence of Mucilaginibacter jinjuensis strain KACC 16571.</title>
        <authorList>
            <person name="Kim S."/>
            <person name="Heo J."/>
            <person name="Kwon S.-W."/>
        </authorList>
    </citation>
    <scope>NUCLEOTIDE SEQUENCE [LARGE SCALE GENOMIC DNA]</scope>
    <source>
        <strain evidence="2 3">KACC 16571</strain>
    </source>
</reference>
<protein>
    <submittedName>
        <fullName evidence="2">SGNH/GDSL hydrolase family protein</fullName>
    </submittedName>
</protein>
<feature type="domain" description="SGNH hydrolase-type esterase" evidence="1">
    <location>
        <begin position="3"/>
        <end position="171"/>
    </location>
</feature>
<dbReference type="Pfam" id="PF13472">
    <property type="entry name" value="Lipase_GDSL_2"/>
    <property type="match status" value="1"/>
</dbReference>
<dbReference type="CDD" id="cd00229">
    <property type="entry name" value="SGNH_hydrolase"/>
    <property type="match status" value="1"/>
</dbReference>
<dbReference type="PANTHER" id="PTHR34407:SF1">
    <property type="entry name" value="SGNH HYDROLASE-TYPE ESTERASE DOMAIN-CONTAINING PROTEIN"/>
    <property type="match status" value="1"/>
</dbReference>
<evidence type="ECO:0000313" key="3">
    <source>
        <dbReference type="Proteomes" id="UP001216139"/>
    </source>
</evidence>
<dbReference type="EMBL" id="CP117167">
    <property type="protein sequence ID" value="WCT14882.1"/>
    <property type="molecule type" value="Genomic_DNA"/>
</dbReference>
<dbReference type="GO" id="GO:0016787">
    <property type="term" value="F:hydrolase activity"/>
    <property type="evidence" value="ECO:0007669"/>
    <property type="project" value="UniProtKB-KW"/>
</dbReference>
<dbReference type="PANTHER" id="PTHR34407">
    <property type="entry name" value="EXPRESSED PROTEIN"/>
    <property type="match status" value="1"/>
</dbReference>
<sequence>MAFLGGSITFNPGWRQKVCAYLRAQFPETKFKFIIAGIPSLGSLPHAFRLQRDVLDSGKVDLLFIEAAVNDRVNKTDSLTQIRDLEGIVRHAKGSNPAMDIVLMEFADPNKTHDYNIGIIPAEIANHELIAEHYQLPSINLAKEIYDKLLAHEFNWQDDFKDLHPAPFGQELYFVSIRSLLEDCFKEKAQGSNKIYSLPHQLNTYSFTNGSYYDIKNAEHVAGWRIDKHWKPVDNVGTRDGFVDIPVLSAEEPGASLILPFSGNAIGIAVLSGPDAGTIIYSIDGAETKHTDLYTEWSNWLHLPWYVLLGNGLKPGDHRLKITIDNSKNKDSKGNACRIVYFFKNN</sequence>
<dbReference type="RefSeq" id="WP_273633375.1">
    <property type="nucleotide sequence ID" value="NZ_CP117167.1"/>
</dbReference>
<dbReference type="InterPro" id="IPR036514">
    <property type="entry name" value="SGNH_hydro_sf"/>
</dbReference>
<dbReference type="InterPro" id="IPR013830">
    <property type="entry name" value="SGNH_hydro"/>
</dbReference>
<dbReference type="Gene3D" id="2.60.120.260">
    <property type="entry name" value="Galactose-binding domain-like"/>
    <property type="match status" value="1"/>
</dbReference>
<gene>
    <name evidence="2" type="ORF">PQO05_13135</name>
</gene>
<keyword evidence="3" id="KW-1185">Reference proteome</keyword>
<accession>A0ABY7TES2</accession>
<dbReference type="Proteomes" id="UP001216139">
    <property type="component" value="Chromosome"/>
</dbReference>
<name>A0ABY7TES2_9SPHI</name>
<keyword evidence="2" id="KW-0378">Hydrolase</keyword>